<dbReference type="AlphaFoldDB" id="A0A8H8RTX9"/>
<dbReference type="InterPro" id="IPR009799">
    <property type="entry name" value="EthD_dom"/>
</dbReference>
<evidence type="ECO:0000313" key="2">
    <source>
        <dbReference type="EMBL" id="TVY41784.1"/>
    </source>
</evidence>
<dbReference type="PANTHER" id="PTHR40260">
    <property type="entry name" value="BLR8190 PROTEIN"/>
    <property type="match status" value="1"/>
</dbReference>
<dbReference type="SUPFAM" id="SSF54909">
    <property type="entry name" value="Dimeric alpha+beta barrel"/>
    <property type="match status" value="1"/>
</dbReference>
<evidence type="ECO:0000256" key="1">
    <source>
        <dbReference type="ARBA" id="ARBA00005986"/>
    </source>
</evidence>
<dbReference type="NCBIfam" id="TIGR02118">
    <property type="entry name" value="EthD family reductase"/>
    <property type="match status" value="1"/>
</dbReference>
<accession>A0A8H8RTX9</accession>
<comment type="caution">
    <text evidence="2">The sequence shown here is derived from an EMBL/GenBank/DDBJ whole genome shotgun (WGS) entry which is preliminary data.</text>
</comment>
<dbReference type="InterPro" id="IPR011008">
    <property type="entry name" value="Dimeric_a/b-barrel"/>
</dbReference>
<evidence type="ECO:0008006" key="4">
    <source>
        <dbReference type="Google" id="ProtNLM"/>
    </source>
</evidence>
<proteinExistence type="inferred from homology"/>
<organism evidence="2 3">
    <name type="scientific">Lachnellula occidentalis</name>
    <dbReference type="NCBI Taxonomy" id="215460"/>
    <lineage>
        <taxon>Eukaryota</taxon>
        <taxon>Fungi</taxon>
        <taxon>Dikarya</taxon>
        <taxon>Ascomycota</taxon>
        <taxon>Pezizomycotina</taxon>
        <taxon>Leotiomycetes</taxon>
        <taxon>Helotiales</taxon>
        <taxon>Lachnaceae</taxon>
        <taxon>Lachnellula</taxon>
    </lineage>
</organism>
<gene>
    <name evidence="2" type="ORF">LOCC1_G005254</name>
</gene>
<dbReference type="PANTHER" id="PTHR40260:SF2">
    <property type="entry name" value="BLR8190 PROTEIN"/>
    <property type="match status" value="1"/>
</dbReference>
<reference evidence="2 3" key="1">
    <citation type="submission" date="2018-05" db="EMBL/GenBank/DDBJ databases">
        <title>Genome sequencing and assembly of the regulated plant pathogen Lachnellula willkommii and related sister species for the development of diagnostic species identification markers.</title>
        <authorList>
            <person name="Giroux E."/>
            <person name="Bilodeau G."/>
        </authorList>
    </citation>
    <scope>NUCLEOTIDE SEQUENCE [LARGE SCALE GENOMIC DNA]</scope>
    <source>
        <strain evidence="2 3">CBS 160.35</strain>
    </source>
</reference>
<evidence type="ECO:0000313" key="3">
    <source>
        <dbReference type="Proteomes" id="UP000443090"/>
    </source>
</evidence>
<dbReference type="EMBL" id="QGMI01000371">
    <property type="protein sequence ID" value="TVY41784.1"/>
    <property type="molecule type" value="Genomic_DNA"/>
</dbReference>
<dbReference type="GO" id="GO:0016491">
    <property type="term" value="F:oxidoreductase activity"/>
    <property type="evidence" value="ECO:0007669"/>
    <property type="project" value="InterPro"/>
</dbReference>
<protein>
    <recommendedName>
        <fullName evidence="4">EthD domain-containing protein</fullName>
    </recommendedName>
</protein>
<dbReference type="Proteomes" id="UP000443090">
    <property type="component" value="Unassembled WGS sequence"/>
</dbReference>
<dbReference type="OrthoDB" id="4892971at2759"/>
<sequence>MPATVTIMYAAGPSLNLDYYLTSHMPMVMAQWGSFGLKGYTVTKPADGPYQLICTLNFNTVEDFQKAGASPAAKTVMADVTNYTTAEVVMAAGEVVASG</sequence>
<comment type="similarity">
    <text evidence="1">Belongs to the tpcK family.</text>
</comment>
<dbReference type="Gene3D" id="3.30.70.100">
    <property type="match status" value="1"/>
</dbReference>
<name>A0A8H8RTX9_9HELO</name>
<keyword evidence="3" id="KW-1185">Reference proteome</keyword>